<sequence length="259" mass="28857">MDNRPVLFIDSGIGGIPYCMEFIRENPHENVFYLADHENFPYGPLKKEDLISILITLTGKLLEKVNPKIIVLACNTATIAAISSLREKFPNVPFVGTVPAVKPAAEACNNGKVGVLATKRTIEDINTLHLADKSCEIYGVAAPELVEFVEKHLDESSEEEKINTVRKYIDIFSAAKADTIVLGCTHFLFLLEEFHREAEGHFKVFDSLAGITKRIEFLLDENNGSLRADKNIKKRILAVTYRNTTPFTGLGKTLRKHGV</sequence>
<dbReference type="InterPro" id="IPR001920">
    <property type="entry name" value="Asp/Glu_race"/>
</dbReference>
<dbReference type="Pfam" id="PF01177">
    <property type="entry name" value="Asp_Glu_race"/>
    <property type="match status" value="1"/>
</dbReference>
<dbReference type="EMBL" id="JQ844202">
    <property type="protein sequence ID" value="AGS52588.1"/>
    <property type="molecule type" value="Genomic_DNA"/>
</dbReference>
<reference evidence="8" key="1">
    <citation type="submission" date="2012-03" db="EMBL/GenBank/DDBJ databases">
        <title>Functional metagenomics reveals considerable lignocellulase gene clusters in the gut microbiome of a wood-feeding higher termite.</title>
        <authorList>
            <person name="Liu N."/>
        </authorList>
    </citation>
    <scope>NUCLEOTIDE SEQUENCE</scope>
</reference>
<dbReference type="NCBIfam" id="TIGR00067">
    <property type="entry name" value="glut_race"/>
    <property type="match status" value="1"/>
</dbReference>
<dbReference type="InterPro" id="IPR018187">
    <property type="entry name" value="Asp/Glu_racemase_AS_1"/>
</dbReference>
<keyword evidence="6 7" id="KW-0961">Cell wall biogenesis/degradation</keyword>
<proteinExistence type="inferred from homology"/>
<name>A0A806JZI1_9BACT</name>
<dbReference type="InterPro" id="IPR004391">
    <property type="entry name" value="Glu_race"/>
</dbReference>
<keyword evidence="4 7" id="KW-0573">Peptidoglycan synthesis</keyword>
<evidence type="ECO:0000256" key="7">
    <source>
        <dbReference type="HAMAP-Rule" id="MF_00258"/>
    </source>
</evidence>
<dbReference type="PROSITE" id="PS00923">
    <property type="entry name" value="ASP_GLU_RACEMASE_1"/>
    <property type="match status" value="1"/>
</dbReference>
<evidence type="ECO:0000256" key="3">
    <source>
        <dbReference type="ARBA" id="ARBA00022960"/>
    </source>
</evidence>
<dbReference type="GO" id="GO:0009252">
    <property type="term" value="P:peptidoglycan biosynthetic process"/>
    <property type="evidence" value="ECO:0007669"/>
    <property type="project" value="UniProtKB-UniRule"/>
</dbReference>
<feature type="binding site" evidence="7">
    <location>
        <begin position="75"/>
        <end position="76"/>
    </location>
    <ligand>
        <name>substrate</name>
    </ligand>
</feature>
<evidence type="ECO:0000256" key="4">
    <source>
        <dbReference type="ARBA" id="ARBA00022984"/>
    </source>
</evidence>
<comment type="function">
    <text evidence="7">Provides the (R)-glutamate required for cell wall biosynthesis.</text>
</comment>
<feature type="active site" description="Proton donor/acceptor" evidence="7">
    <location>
        <position position="74"/>
    </location>
</feature>
<dbReference type="GO" id="GO:0008881">
    <property type="term" value="F:glutamate racemase activity"/>
    <property type="evidence" value="ECO:0007669"/>
    <property type="project" value="UniProtKB-UniRule"/>
</dbReference>
<dbReference type="AlphaFoldDB" id="A0A806JZI1"/>
<feature type="binding site" evidence="7">
    <location>
        <begin position="10"/>
        <end position="11"/>
    </location>
    <ligand>
        <name>substrate</name>
    </ligand>
</feature>
<comment type="catalytic activity">
    <reaction evidence="1 7">
        <text>L-glutamate = D-glutamate</text>
        <dbReference type="Rhea" id="RHEA:12813"/>
        <dbReference type="ChEBI" id="CHEBI:29985"/>
        <dbReference type="ChEBI" id="CHEBI:29986"/>
        <dbReference type="EC" id="5.1.1.3"/>
    </reaction>
</comment>
<organism evidence="8">
    <name type="scientific">uncultured bacterium contig00042</name>
    <dbReference type="NCBI Taxonomy" id="1181529"/>
    <lineage>
        <taxon>Bacteria</taxon>
        <taxon>environmental samples</taxon>
    </lineage>
</organism>
<feature type="binding site" evidence="7">
    <location>
        <begin position="185"/>
        <end position="186"/>
    </location>
    <ligand>
        <name>substrate</name>
    </ligand>
</feature>
<evidence type="ECO:0000256" key="1">
    <source>
        <dbReference type="ARBA" id="ARBA00001602"/>
    </source>
</evidence>
<comment type="similarity">
    <text evidence="7">Belongs to the aspartate/glutamate racemases family.</text>
</comment>
<evidence type="ECO:0000256" key="5">
    <source>
        <dbReference type="ARBA" id="ARBA00023235"/>
    </source>
</evidence>
<dbReference type="HAMAP" id="MF_00258">
    <property type="entry name" value="Glu_racemase"/>
    <property type="match status" value="1"/>
</dbReference>
<keyword evidence="3 7" id="KW-0133">Cell shape</keyword>
<comment type="pathway">
    <text evidence="7">Cell wall biogenesis; peptidoglycan biosynthesis.</text>
</comment>
<feature type="binding site" evidence="7">
    <location>
        <begin position="42"/>
        <end position="43"/>
    </location>
    <ligand>
        <name>substrate</name>
    </ligand>
</feature>
<dbReference type="SUPFAM" id="SSF53681">
    <property type="entry name" value="Aspartate/glutamate racemase"/>
    <property type="match status" value="2"/>
</dbReference>
<evidence type="ECO:0000256" key="6">
    <source>
        <dbReference type="ARBA" id="ARBA00023316"/>
    </source>
</evidence>
<accession>A0A806JZI1</accession>
<dbReference type="Gene3D" id="3.40.50.1860">
    <property type="match status" value="2"/>
</dbReference>
<dbReference type="GO" id="GO:0008360">
    <property type="term" value="P:regulation of cell shape"/>
    <property type="evidence" value="ECO:0007669"/>
    <property type="project" value="UniProtKB-KW"/>
</dbReference>
<protein>
    <recommendedName>
        <fullName evidence="2 7">Glutamate racemase</fullName>
        <ecNumber evidence="2 7">5.1.1.3</ecNumber>
    </recommendedName>
</protein>
<feature type="active site" description="Proton donor/acceptor" evidence="7">
    <location>
        <position position="184"/>
    </location>
</feature>
<gene>
    <name evidence="7" type="primary">murI</name>
</gene>
<dbReference type="UniPathway" id="UPA00219"/>
<dbReference type="InterPro" id="IPR015942">
    <property type="entry name" value="Asp/Glu/hydantoin_racemase"/>
</dbReference>
<dbReference type="PANTHER" id="PTHR21198">
    <property type="entry name" value="GLUTAMATE RACEMASE"/>
    <property type="match status" value="1"/>
</dbReference>
<evidence type="ECO:0000313" key="8">
    <source>
        <dbReference type="EMBL" id="AGS52588.1"/>
    </source>
</evidence>
<dbReference type="PANTHER" id="PTHR21198:SF2">
    <property type="entry name" value="GLUTAMATE RACEMASE"/>
    <property type="match status" value="1"/>
</dbReference>
<dbReference type="GO" id="GO:0071555">
    <property type="term" value="P:cell wall organization"/>
    <property type="evidence" value="ECO:0007669"/>
    <property type="project" value="UniProtKB-KW"/>
</dbReference>
<evidence type="ECO:0000256" key="2">
    <source>
        <dbReference type="ARBA" id="ARBA00013090"/>
    </source>
</evidence>
<dbReference type="EC" id="5.1.1.3" evidence="2 7"/>
<keyword evidence="5 7" id="KW-0413">Isomerase</keyword>